<evidence type="ECO:0000313" key="3">
    <source>
        <dbReference type="EnsemblMetazoa" id="Aqu2.1.34589_001"/>
    </source>
</evidence>
<dbReference type="OrthoDB" id="5973910at2759"/>
<dbReference type="eggNOG" id="ENOG502TCXC">
    <property type="taxonomic scope" value="Eukaryota"/>
</dbReference>
<dbReference type="InParanoid" id="A0A1X7V457"/>
<name>A0A1X7V457_AMPQE</name>
<dbReference type="CDD" id="cd01671">
    <property type="entry name" value="CARD"/>
    <property type="match status" value="1"/>
</dbReference>
<sequence>MIDVSQWRAAIGHWNSSRLRSLTPATDIDAESLRELRNRSFNAASTDNVTANITATYTHITAVYSASTGPNSTPNSTAEVSTEENIDLPIYNGMLSCDIVSYAVYLLFFMFLLLLSGDIELNPGPITVEQARTHINKSLWEHLASIEKATKFSILNISSELFSRNLISVAVNNSPTYRKIFDEFEAKLSSITDLSQLINRYETFLGCLSCDSGPAKDAVDSLTADWNEFKKQCNEENTFSYEVSCEETFYQEEIPWFVIGKIIQHTGGEKAPRELHIKKQNYTELQPQGDEFLEINSQWLKEVMQNSTIKLKVTPMLLINCGLPNSRKTIALKKVLSDLKEEDGIGFCDMLAARNVVHNRIVFTPQLQDRGYPYIMYTGVESIARLSGKVMRVSFDHFPGFSNKDLNEHLLEFMMGILGNNLMKQRGKVTEWDQSHTCGLALINVWDLGLHKIPTYVLSHLAGHLYNSHVLMFLDLLRDVDHLYEVPDIPENQYDKSRNDRELMRWRSRIHYFVRFAKLASAKNGNRKKVCSVIASYNGSTNLEEKMKKLKDAVSDVSKQLQLHDLIDMENFEVFHNEDITFLYHLLQKRIKDGLEYHAEEVPLSFMFLRSLFYKKDQLYVMKDELQELSKELNMDDDMFCRFFTSFGSIIDVSLIDPFSNLIILQPVTFLNKLNKLFYFSSDNTIVTSHGLVSKATAEAIFNKDASIYMSFLESLCIATKISQEQVNVTIDQCSYYISNVCTHPPLLQCSPTSLHLVHDTNNSLSHFLVTFTANFLKSYSKAQLDVSRIPHINVTRFCSQSDGLLFELVHFGDIIEFRFPNLGNELLLHKVCEHIVIICHEIMKESDVLYNFAIMCERSEHSCELKMERHALPFEKEKCEKCSVAMSSQDTKKVKVFNKILTEHKVAVKKRLNGDSFSSEDASIISEKLTELSAEGAKAVYNEFMGTTSDKDWKDWKVFMQMILTWEEKNKDAKRQFLSKFRLIDLADKSDADRMQQITNSQIRGYYRLQGDTSTIQHLKSDSVEKDETIAKIKKQVKSFKDVGVQFDYMDNLNSLSDVQIAEKKIFSIQGDKSQLINWEDFGLRISLEDCSLSPSQTVEIAVIALVGGQFQFPKNTILVSAVYAVSLSKPLLKQLTLEIQHCVDLSRQPALSRYLKFAIAPLSHTPSLPYQFSIVEGGEFKPVSWYGSIQRKEFCLVAIVGEKHLPKSSTNGDESEEEEEEQEEQAEEEIEEEVEDGNSDSSSDSDKTKNPPGGSSGGQGESTNNKGVEEEETGGQPLHEEGNEEQDNERVEESKDHEEPEHEEATAPIPCTEISSDFNSKMVVSTGLVENMTYVGQVYYEEKRAKELVTFSAAKKLSALHEFIEKKHVQAEIDQHVYFSFNPSYSYIELNFDAPQKKPYTGWDIEPHLQPCRLRRCDVDNFGDANYSVPPFCLISIYGSPGAVSSLQYSVPLVGVVDPVTLLIHCSLRTAPPLPLPSTNPTTSSSLNVVHRSTPVSGAIGTFRSDIAHRVMTECTGMIKNCGIDIHFLVDKLLEHNVINAREKRGITDGYTKQTAGERMDELLHIISSSINMEGEVFGIFLDILREEGTRRIIKLADKLIEKYNKT</sequence>
<dbReference type="EnsemblMetazoa" id="Aqu2.1.34589_001">
    <property type="protein sequence ID" value="Aqu2.1.34589_001"/>
    <property type="gene ID" value="Aqu2.1.34589"/>
</dbReference>
<accession>A0A1X7V457</accession>
<keyword evidence="2" id="KW-1133">Transmembrane helix</keyword>
<organism evidence="3">
    <name type="scientific">Amphimedon queenslandica</name>
    <name type="common">Sponge</name>
    <dbReference type="NCBI Taxonomy" id="400682"/>
    <lineage>
        <taxon>Eukaryota</taxon>
        <taxon>Metazoa</taxon>
        <taxon>Porifera</taxon>
        <taxon>Demospongiae</taxon>
        <taxon>Heteroscleromorpha</taxon>
        <taxon>Haplosclerida</taxon>
        <taxon>Niphatidae</taxon>
        <taxon>Amphimedon</taxon>
    </lineage>
</organism>
<proteinExistence type="predicted"/>
<keyword evidence="2" id="KW-0472">Membrane</keyword>
<evidence type="ECO:0000256" key="2">
    <source>
        <dbReference type="SAM" id="Phobius"/>
    </source>
</evidence>
<feature type="compositionally biased region" description="Acidic residues" evidence="1">
    <location>
        <begin position="1215"/>
        <end position="1240"/>
    </location>
</feature>
<evidence type="ECO:0000256" key="1">
    <source>
        <dbReference type="SAM" id="MobiDB-lite"/>
    </source>
</evidence>
<feature type="region of interest" description="Disordered" evidence="1">
    <location>
        <begin position="1207"/>
        <end position="1315"/>
    </location>
</feature>
<reference evidence="3" key="1">
    <citation type="submission" date="2017-05" db="UniProtKB">
        <authorList>
            <consortium name="EnsemblMetazoa"/>
        </authorList>
    </citation>
    <scope>IDENTIFICATION</scope>
</reference>
<keyword evidence="2" id="KW-0812">Transmembrane</keyword>
<evidence type="ECO:0008006" key="4">
    <source>
        <dbReference type="Google" id="ProtNLM"/>
    </source>
</evidence>
<dbReference type="Gene3D" id="1.10.533.10">
    <property type="entry name" value="Death Domain, Fas"/>
    <property type="match status" value="1"/>
</dbReference>
<feature type="transmembrane region" description="Helical" evidence="2">
    <location>
        <begin position="99"/>
        <end position="117"/>
    </location>
</feature>
<dbReference type="InterPro" id="IPR011029">
    <property type="entry name" value="DEATH-like_dom_sf"/>
</dbReference>
<protein>
    <recommendedName>
        <fullName evidence="4">CARD domain-containing protein</fullName>
    </recommendedName>
</protein>
<feature type="compositionally biased region" description="Basic and acidic residues" evidence="1">
    <location>
        <begin position="1290"/>
        <end position="1307"/>
    </location>
</feature>